<dbReference type="AlphaFoldDB" id="A0A918EVZ3"/>
<dbReference type="EMBL" id="BMQK01000014">
    <property type="protein sequence ID" value="GGQ75906.1"/>
    <property type="molecule type" value="Genomic_DNA"/>
</dbReference>
<evidence type="ECO:0000313" key="2">
    <source>
        <dbReference type="EMBL" id="GGQ75906.1"/>
    </source>
</evidence>
<comment type="caution">
    <text evidence="2">The sequence shown here is derived from an EMBL/GenBank/DDBJ whole genome shotgun (WGS) entry which is preliminary data.</text>
</comment>
<gene>
    <name evidence="2" type="ORF">GCM10010145_52030</name>
</gene>
<feature type="compositionally biased region" description="Low complexity" evidence="1">
    <location>
        <begin position="67"/>
        <end position="78"/>
    </location>
</feature>
<feature type="region of interest" description="Disordered" evidence="1">
    <location>
        <begin position="54"/>
        <end position="92"/>
    </location>
</feature>
<accession>A0A918EVZ3</accession>
<organism evidence="2 3">
    <name type="scientific">Streptomyces ruber</name>
    <dbReference type="NCBI Taxonomy" id="83378"/>
    <lineage>
        <taxon>Bacteria</taxon>
        <taxon>Bacillati</taxon>
        <taxon>Actinomycetota</taxon>
        <taxon>Actinomycetes</taxon>
        <taxon>Kitasatosporales</taxon>
        <taxon>Streptomycetaceae</taxon>
        <taxon>Streptomyces</taxon>
    </lineage>
</organism>
<evidence type="ECO:0000256" key="1">
    <source>
        <dbReference type="SAM" id="MobiDB-lite"/>
    </source>
</evidence>
<name>A0A918EVZ3_9ACTN</name>
<protein>
    <submittedName>
        <fullName evidence="2">Uncharacterized protein</fullName>
    </submittedName>
</protein>
<reference evidence="2" key="1">
    <citation type="journal article" date="2014" name="Int. J. Syst. Evol. Microbiol.">
        <title>Complete genome sequence of Corynebacterium casei LMG S-19264T (=DSM 44701T), isolated from a smear-ripened cheese.</title>
        <authorList>
            <consortium name="US DOE Joint Genome Institute (JGI-PGF)"/>
            <person name="Walter F."/>
            <person name="Albersmeier A."/>
            <person name="Kalinowski J."/>
            <person name="Ruckert C."/>
        </authorList>
    </citation>
    <scope>NUCLEOTIDE SEQUENCE</scope>
    <source>
        <strain evidence="2">JCM 3131</strain>
    </source>
</reference>
<sequence length="92" mass="9909">MCADTGTGKVERLRRGEVGILEPELRRNSCARDWTPGGWPSRGRGIVAAVRDLAEPAESPSERRGPSRTARSAPAARGSGERPRSFPVGRRG</sequence>
<keyword evidence="3" id="KW-1185">Reference proteome</keyword>
<proteinExistence type="predicted"/>
<reference evidence="2" key="2">
    <citation type="submission" date="2020-09" db="EMBL/GenBank/DDBJ databases">
        <authorList>
            <person name="Sun Q."/>
            <person name="Ohkuma M."/>
        </authorList>
    </citation>
    <scope>NUCLEOTIDE SEQUENCE</scope>
    <source>
        <strain evidence="2">JCM 3131</strain>
    </source>
</reference>
<dbReference type="Proteomes" id="UP000620156">
    <property type="component" value="Unassembled WGS sequence"/>
</dbReference>
<evidence type="ECO:0000313" key="3">
    <source>
        <dbReference type="Proteomes" id="UP000620156"/>
    </source>
</evidence>